<sequence>MEELRENHTALKREKLWTKKFVLLTLCNLFLFLNLQMMTPAFPAYVTDRFGASDFQTSLVISLFAFSAVITRIFTGKALQTKKSLTILLLGITVVLLATAGYIWSGSLMMLFVMRVLFGAGFGMTSTTFPTLAANVIPNQRMGEGMGYFGLSSSLAMSIAPVIGLFILGKFGFTALSVSAIVLVIAILPLLRAVQPESVSRTTAHQPQAQATDTNSRIPRIIWLPAFLNLLLGITYGGLISFLALFGKEVQIENVGWFFLCNAGAMVLIRPVSGKLFDKLGHWAVLPPGALCAVIGLLILPHATNVQILLLAALFYGLGYGTIQPSIQAWMIKEVSPSQRGIANGLFLNSIDLGIALGAMLLGVIASATSYSAMFGWSSLCMVLFLVIYLAYQLVWRRVKQPIAGKEMNA</sequence>
<feature type="transmembrane region" description="Helical" evidence="6">
    <location>
        <begin position="86"/>
        <end position="104"/>
    </location>
</feature>
<dbReference type="InterPro" id="IPR011701">
    <property type="entry name" value="MFS"/>
</dbReference>
<dbReference type="InterPro" id="IPR052714">
    <property type="entry name" value="MFS_Exporter"/>
</dbReference>
<evidence type="ECO:0000256" key="5">
    <source>
        <dbReference type="ARBA" id="ARBA00023136"/>
    </source>
</evidence>
<feature type="transmembrane region" description="Helical" evidence="6">
    <location>
        <begin position="306"/>
        <end position="323"/>
    </location>
</feature>
<feature type="transmembrane region" description="Helical" evidence="6">
    <location>
        <begin position="173"/>
        <end position="191"/>
    </location>
</feature>
<evidence type="ECO:0000313" key="9">
    <source>
        <dbReference type="Proteomes" id="UP001056500"/>
    </source>
</evidence>
<evidence type="ECO:0000256" key="1">
    <source>
        <dbReference type="ARBA" id="ARBA00004651"/>
    </source>
</evidence>
<evidence type="ECO:0000256" key="6">
    <source>
        <dbReference type="SAM" id="Phobius"/>
    </source>
</evidence>
<evidence type="ECO:0000256" key="2">
    <source>
        <dbReference type="ARBA" id="ARBA00022448"/>
    </source>
</evidence>
<dbReference type="PANTHER" id="PTHR23531:SF2">
    <property type="entry name" value="PERMEASE"/>
    <property type="match status" value="1"/>
</dbReference>
<feature type="transmembrane region" description="Helical" evidence="6">
    <location>
        <begin position="55"/>
        <end position="74"/>
    </location>
</feature>
<protein>
    <submittedName>
        <fullName evidence="8">MFS transporter</fullName>
    </submittedName>
</protein>
<accession>A0ABY4WM05</accession>
<feature type="transmembrane region" description="Helical" evidence="6">
    <location>
        <begin position="116"/>
        <end position="136"/>
    </location>
</feature>
<evidence type="ECO:0000256" key="3">
    <source>
        <dbReference type="ARBA" id="ARBA00022692"/>
    </source>
</evidence>
<dbReference type="CDD" id="cd17489">
    <property type="entry name" value="MFS_YfcJ_like"/>
    <property type="match status" value="1"/>
</dbReference>
<dbReference type="Pfam" id="PF07690">
    <property type="entry name" value="MFS_1"/>
    <property type="match status" value="1"/>
</dbReference>
<evidence type="ECO:0000313" key="8">
    <source>
        <dbReference type="EMBL" id="USG66409.1"/>
    </source>
</evidence>
<feature type="transmembrane region" description="Helical" evidence="6">
    <location>
        <begin position="255"/>
        <end position="273"/>
    </location>
</feature>
<keyword evidence="9" id="KW-1185">Reference proteome</keyword>
<dbReference type="Gene3D" id="1.20.1250.20">
    <property type="entry name" value="MFS general substrate transporter like domains"/>
    <property type="match status" value="1"/>
</dbReference>
<dbReference type="InterPro" id="IPR020846">
    <property type="entry name" value="MFS_dom"/>
</dbReference>
<feature type="domain" description="Major facilitator superfamily (MFS) profile" evidence="7">
    <location>
        <begin position="20"/>
        <end position="396"/>
    </location>
</feature>
<feature type="transmembrane region" description="Helical" evidence="6">
    <location>
        <begin position="280"/>
        <end position="300"/>
    </location>
</feature>
<dbReference type="InterPro" id="IPR036259">
    <property type="entry name" value="MFS_trans_sf"/>
</dbReference>
<reference evidence="8" key="1">
    <citation type="submission" date="2022-06" db="EMBL/GenBank/DDBJ databases">
        <title>Genome sequencing of Brevibacillus sp. BB3-R1.</title>
        <authorList>
            <person name="Heo J."/>
            <person name="Lee D."/>
            <person name="Won M."/>
            <person name="Han B.-H."/>
            <person name="Hong S.-B."/>
            <person name="Kwon S.-W."/>
        </authorList>
    </citation>
    <scope>NUCLEOTIDE SEQUENCE</scope>
    <source>
        <strain evidence="8">BB3-R1</strain>
    </source>
</reference>
<dbReference type="PROSITE" id="PS50850">
    <property type="entry name" value="MFS"/>
    <property type="match status" value="1"/>
</dbReference>
<feature type="transmembrane region" description="Helical" evidence="6">
    <location>
        <begin position="148"/>
        <end position="167"/>
    </location>
</feature>
<comment type="subcellular location">
    <subcellularLocation>
        <location evidence="1">Cell membrane</location>
        <topology evidence="1">Multi-pass membrane protein</topology>
    </subcellularLocation>
</comment>
<feature type="transmembrane region" description="Helical" evidence="6">
    <location>
        <begin position="21"/>
        <end position="43"/>
    </location>
</feature>
<feature type="transmembrane region" description="Helical" evidence="6">
    <location>
        <begin position="221"/>
        <end position="243"/>
    </location>
</feature>
<evidence type="ECO:0000259" key="7">
    <source>
        <dbReference type="PROSITE" id="PS50850"/>
    </source>
</evidence>
<keyword evidence="5 6" id="KW-0472">Membrane</keyword>
<evidence type="ECO:0000256" key="4">
    <source>
        <dbReference type="ARBA" id="ARBA00022989"/>
    </source>
</evidence>
<feature type="transmembrane region" description="Helical" evidence="6">
    <location>
        <begin position="374"/>
        <end position="392"/>
    </location>
</feature>
<keyword evidence="3 6" id="KW-0812">Transmembrane</keyword>
<gene>
    <name evidence="8" type="ORF">NDK47_03635</name>
</gene>
<organism evidence="8 9">
    <name type="scientific">Brevibacillus ruminantium</name>
    <dbReference type="NCBI Taxonomy" id="2950604"/>
    <lineage>
        <taxon>Bacteria</taxon>
        <taxon>Bacillati</taxon>
        <taxon>Bacillota</taxon>
        <taxon>Bacilli</taxon>
        <taxon>Bacillales</taxon>
        <taxon>Paenibacillaceae</taxon>
        <taxon>Brevibacillus</taxon>
    </lineage>
</organism>
<dbReference type="EMBL" id="CP098755">
    <property type="protein sequence ID" value="USG66409.1"/>
    <property type="molecule type" value="Genomic_DNA"/>
</dbReference>
<keyword evidence="2" id="KW-0813">Transport</keyword>
<feature type="transmembrane region" description="Helical" evidence="6">
    <location>
        <begin position="344"/>
        <end position="368"/>
    </location>
</feature>
<keyword evidence="4 6" id="KW-1133">Transmembrane helix</keyword>
<name>A0ABY4WM05_9BACL</name>
<dbReference type="SUPFAM" id="SSF103473">
    <property type="entry name" value="MFS general substrate transporter"/>
    <property type="match status" value="1"/>
</dbReference>
<proteinExistence type="predicted"/>
<dbReference type="Proteomes" id="UP001056500">
    <property type="component" value="Chromosome"/>
</dbReference>
<dbReference type="PANTHER" id="PTHR23531">
    <property type="entry name" value="QUINOLENE RESISTANCE PROTEIN NORA"/>
    <property type="match status" value="1"/>
</dbReference>